<comment type="function">
    <text evidence="12">Required for the export of mRNAs containing poly(A) tails from the nucleus into the cytoplasm. May be involved in the terminal step of the mRNA transport through the nuclear pore complex (NPC).</text>
</comment>
<evidence type="ECO:0000256" key="3">
    <source>
        <dbReference type="ARBA" id="ARBA00011056"/>
    </source>
</evidence>
<keyword evidence="11" id="KW-0539">Nucleus</keyword>
<dbReference type="InterPro" id="IPR012476">
    <property type="entry name" value="GLE1"/>
</dbReference>
<dbReference type="GO" id="GO:0044614">
    <property type="term" value="C:nuclear pore cytoplasmic filaments"/>
    <property type="evidence" value="ECO:0007669"/>
    <property type="project" value="TreeGrafter"/>
</dbReference>
<keyword evidence="8" id="KW-0811">Translocation</keyword>
<dbReference type="EMBL" id="QKKF02026142">
    <property type="protein sequence ID" value="RZF36558.1"/>
    <property type="molecule type" value="Genomic_DNA"/>
</dbReference>
<evidence type="ECO:0000256" key="6">
    <source>
        <dbReference type="ARBA" id="ARBA00022816"/>
    </source>
</evidence>
<keyword evidence="7" id="KW-0653">Protein transport</keyword>
<keyword evidence="6" id="KW-0509">mRNA transport</keyword>
<dbReference type="PANTHER" id="PTHR12960:SF0">
    <property type="entry name" value="MRNA EXPORT FACTOR GLE1"/>
    <property type="match status" value="1"/>
</dbReference>
<feature type="region of interest" description="Disordered" evidence="17">
    <location>
        <begin position="49"/>
        <end position="130"/>
    </location>
</feature>
<dbReference type="AlphaFoldDB" id="A0A482WSV3"/>
<dbReference type="InParanoid" id="A0A482WSV3"/>
<dbReference type="GO" id="GO:0005737">
    <property type="term" value="C:cytoplasm"/>
    <property type="evidence" value="ECO:0007669"/>
    <property type="project" value="UniProtKB-SubCell"/>
</dbReference>
<dbReference type="GO" id="GO:0016973">
    <property type="term" value="P:poly(A)+ mRNA export from nucleus"/>
    <property type="evidence" value="ECO:0007669"/>
    <property type="project" value="InterPro"/>
</dbReference>
<evidence type="ECO:0000256" key="7">
    <source>
        <dbReference type="ARBA" id="ARBA00022927"/>
    </source>
</evidence>
<proteinExistence type="inferred from homology"/>
<evidence type="ECO:0000256" key="5">
    <source>
        <dbReference type="ARBA" id="ARBA00022490"/>
    </source>
</evidence>
<dbReference type="Gene3D" id="1.25.40.510">
    <property type="entry name" value="GLE1-like"/>
    <property type="match status" value="1"/>
</dbReference>
<feature type="compositionally biased region" description="Polar residues" evidence="17">
    <location>
        <begin position="49"/>
        <end position="58"/>
    </location>
</feature>
<sequence length="686" mass="78648">MIPIRAERNFLERRQKNPLNITDRINGLQNRVLTKACVLKGIVNDISIGPNSTINSLDETPPEDVSNTNGEETEQSDQLLENPRHSTNGFSPPSHPDEDARNSLNETPKSGARRSLRLSTRKSRSSFDKERERYISIAVKEKATLMQQKEQQLEEELRLKREEMQLQLAQLDLEREKIRLQREEQCANEAEYWRNVNDQLSFKRLIESNERVKKALEKQSEAERQHKLELKERRERLDKILDQQIKYRELYQQLQDATKRCKNPKELMASLGNETVKLKPINVKFESLIDKCKSGSVSQSDVEEGDDVLNQIQAISTLFNAKVDEINKSIEEKETQSEEQARVKEIPSAVTSLNNQNTDAIDSKTADMTGLEDYVNIESFNNHIKLITYLEEYEQSLEPLMKDDTMKKFRFSCQKAVITPVNAISPTDHEHMMDKYNRLSKLLKGETVILGNTKFSASSHPLGIKFCTNIMAKKFVNQGDQTVSSKPEAAFAIAGIAVSLWHEFPEFGALLLAHFQRECPYLIPALMPQLEGQSDEEYYKVLGYQYVDGKVESQDKFLKRMSGFVRLYAALIITNPRYRGKSPHPLGLKEGWRWLAAILNLEPRCDLSATLILDMLDVAGSELHRCYGVQFQKILHLLCSDILPRIEKVTPEGCGGPVRRLKTFLEKILRRGQIPPPVGIYDSKIW</sequence>
<dbReference type="STRING" id="195883.A0A482WSV3"/>
<evidence type="ECO:0000256" key="14">
    <source>
        <dbReference type="ARBA" id="ARBA00029983"/>
    </source>
</evidence>
<evidence type="ECO:0000256" key="12">
    <source>
        <dbReference type="ARBA" id="ARBA00024680"/>
    </source>
</evidence>
<feature type="compositionally biased region" description="Basic residues" evidence="17">
    <location>
        <begin position="111"/>
        <end position="124"/>
    </location>
</feature>
<dbReference type="Proteomes" id="UP000291343">
    <property type="component" value="Unassembled WGS sequence"/>
</dbReference>
<evidence type="ECO:0000256" key="10">
    <source>
        <dbReference type="ARBA" id="ARBA00023132"/>
    </source>
</evidence>
<dbReference type="GO" id="GO:0005543">
    <property type="term" value="F:phospholipid binding"/>
    <property type="evidence" value="ECO:0007669"/>
    <property type="project" value="TreeGrafter"/>
</dbReference>
<keyword evidence="10" id="KW-0906">Nuclear pore complex</keyword>
<dbReference type="Pfam" id="PF07817">
    <property type="entry name" value="GLE1"/>
    <property type="match status" value="1"/>
</dbReference>
<feature type="coiled-coil region" evidence="16">
    <location>
        <begin position="139"/>
        <end position="181"/>
    </location>
</feature>
<evidence type="ECO:0000256" key="1">
    <source>
        <dbReference type="ARBA" id="ARBA00004496"/>
    </source>
</evidence>
<organism evidence="18 19">
    <name type="scientific">Laodelphax striatellus</name>
    <name type="common">Small brown planthopper</name>
    <name type="synonym">Delphax striatella</name>
    <dbReference type="NCBI Taxonomy" id="195883"/>
    <lineage>
        <taxon>Eukaryota</taxon>
        <taxon>Metazoa</taxon>
        <taxon>Ecdysozoa</taxon>
        <taxon>Arthropoda</taxon>
        <taxon>Hexapoda</taxon>
        <taxon>Insecta</taxon>
        <taxon>Pterygota</taxon>
        <taxon>Neoptera</taxon>
        <taxon>Paraneoptera</taxon>
        <taxon>Hemiptera</taxon>
        <taxon>Auchenorrhyncha</taxon>
        <taxon>Fulgoroidea</taxon>
        <taxon>Delphacidae</taxon>
        <taxon>Criomorphinae</taxon>
        <taxon>Laodelphax</taxon>
    </lineage>
</organism>
<feature type="coiled-coil region" evidence="16">
    <location>
        <begin position="205"/>
        <end position="260"/>
    </location>
</feature>
<accession>A0A482WSV3</accession>
<dbReference type="PANTHER" id="PTHR12960">
    <property type="entry name" value="GLE-1-RELATED"/>
    <property type="match status" value="1"/>
</dbReference>
<dbReference type="InterPro" id="IPR038506">
    <property type="entry name" value="GLE1-like_sf"/>
</dbReference>
<dbReference type="OrthoDB" id="420884at2759"/>
<keyword evidence="5" id="KW-0963">Cytoplasm</keyword>
<evidence type="ECO:0000256" key="16">
    <source>
        <dbReference type="SAM" id="Coils"/>
    </source>
</evidence>
<evidence type="ECO:0000256" key="4">
    <source>
        <dbReference type="ARBA" id="ARBA00022448"/>
    </source>
</evidence>
<keyword evidence="4" id="KW-0813">Transport</keyword>
<evidence type="ECO:0000256" key="13">
    <source>
        <dbReference type="ARBA" id="ARBA00026227"/>
    </source>
</evidence>
<evidence type="ECO:0000256" key="2">
    <source>
        <dbReference type="ARBA" id="ARBA00004567"/>
    </source>
</evidence>
<evidence type="ECO:0000256" key="8">
    <source>
        <dbReference type="ARBA" id="ARBA00023010"/>
    </source>
</evidence>
<evidence type="ECO:0000313" key="19">
    <source>
        <dbReference type="Proteomes" id="UP000291343"/>
    </source>
</evidence>
<dbReference type="GO" id="GO:0000822">
    <property type="term" value="F:inositol hexakisphosphate binding"/>
    <property type="evidence" value="ECO:0007669"/>
    <property type="project" value="TreeGrafter"/>
</dbReference>
<evidence type="ECO:0000256" key="15">
    <source>
        <dbReference type="ARBA" id="ARBA00030897"/>
    </source>
</evidence>
<dbReference type="FunCoup" id="A0A482WSV3">
    <property type="interactions" value="458"/>
</dbReference>
<protein>
    <recommendedName>
        <fullName evidence="13">mRNA export factor GLE1</fullName>
    </recommendedName>
    <alternativeName>
        <fullName evidence="15">GLE1 RNA export mediator</fullName>
    </alternativeName>
    <alternativeName>
        <fullName evidence="14">Nucleoporin GLE1</fullName>
    </alternativeName>
</protein>
<keyword evidence="19" id="KW-1185">Reference proteome</keyword>
<evidence type="ECO:0000256" key="9">
    <source>
        <dbReference type="ARBA" id="ARBA00023054"/>
    </source>
</evidence>
<comment type="subcellular location">
    <subcellularLocation>
        <location evidence="1">Cytoplasm</location>
    </subcellularLocation>
    <subcellularLocation>
        <location evidence="2">Nucleus</location>
        <location evidence="2">Nuclear pore complex</location>
    </subcellularLocation>
</comment>
<gene>
    <name evidence="18" type="ORF">LSTR_LSTR010669</name>
</gene>
<dbReference type="GO" id="GO:0015031">
    <property type="term" value="P:protein transport"/>
    <property type="evidence" value="ECO:0007669"/>
    <property type="project" value="UniProtKB-KW"/>
</dbReference>
<keyword evidence="9 16" id="KW-0175">Coiled coil</keyword>
<dbReference type="GO" id="GO:0031369">
    <property type="term" value="F:translation initiation factor binding"/>
    <property type="evidence" value="ECO:0007669"/>
    <property type="project" value="TreeGrafter"/>
</dbReference>
<dbReference type="FunFam" id="1.25.40.510:FF:000001">
    <property type="entry name" value="Nucleoporin GLE1 isoform 1"/>
    <property type="match status" value="1"/>
</dbReference>
<reference evidence="18 19" key="1">
    <citation type="journal article" date="2017" name="Gigascience">
        <title>Genome sequence of the small brown planthopper, Laodelphax striatellus.</title>
        <authorList>
            <person name="Zhu J."/>
            <person name="Jiang F."/>
            <person name="Wang X."/>
            <person name="Yang P."/>
            <person name="Bao Y."/>
            <person name="Zhao W."/>
            <person name="Wang W."/>
            <person name="Lu H."/>
            <person name="Wang Q."/>
            <person name="Cui N."/>
            <person name="Li J."/>
            <person name="Chen X."/>
            <person name="Luo L."/>
            <person name="Yu J."/>
            <person name="Kang L."/>
            <person name="Cui F."/>
        </authorList>
    </citation>
    <scope>NUCLEOTIDE SEQUENCE [LARGE SCALE GENOMIC DNA]</scope>
    <source>
        <strain evidence="18">Lst14</strain>
    </source>
</reference>
<comment type="similarity">
    <text evidence="3">Belongs to the GLE1 family.</text>
</comment>
<comment type="caution">
    <text evidence="18">The sequence shown here is derived from an EMBL/GenBank/DDBJ whole genome shotgun (WGS) entry which is preliminary data.</text>
</comment>
<name>A0A482WSV3_LAOST</name>
<evidence type="ECO:0000256" key="11">
    <source>
        <dbReference type="ARBA" id="ARBA00023242"/>
    </source>
</evidence>
<evidence type="ECO:0000256" key="17">
    <source>
        <dbReference type="SAM" id="MobiDB-lite"/>
    </source>
</evidence>
<dbReference type="SMR" id="A0A482WSV3"/>
<evidence type="ECO:0000313" key="18">
    <source>
        <dbReference type="EMBL" id="RZF36558.1"/>
    </source>
</evidence>